<dbReference type="GO" id="GO:0003724">
    <property type="term" value="F:RNA helicase activity"/>
    <property type="evidence" value="ECO:0007669"/>
    <property type="project" value="UniProtKB-EC"/>
</dbReference>
<comment type="caution">
    <text evidence="4">The sequence shown here is derived from an EMBL/GenBank/DDBJ whole genome shotgun (WGS) entry which is preliminary data.</text>
</comment>
<name>A0AAE1UN96_9SOLA</name>
<dbReference type="InterPro" id="IPR057479">
    <property type="entry name" value="PRP28/DDX23-like_helical"/>
</dbReference>
<dbReference type="EMBL" id="JAVYJV010000062">
    <property type="protein sequence ID" value="KAK4337027.1"/>
    <property type="molecule type" value="Genomic_DNA"/>
</dbReference>
<organism evidence="4 5">
    <name type="scientific">Anisodus tanguticus</name>
    <dbReference type="NCBI Taxonomy" id="243964"/>
    <lineage>
        <taxon>Eukaryota</taxon>
        <taxon>Viridiplantae</taxon>
        <taxon>Streptophyta</taxon>
        <taxon>Embryophyta</taxon>
        <taxon>Tracheophyta</taxon>
        <taxon>Spermatophyta</taxon>
        <taxon>Magnoliopsida</taxon>
        <taxon>eudicotyledons</taxon>
        <taxon>Gunneridae</taxon>
        <taxon>Pentapetalae</taxon>
        <taxon>asterids</taxon>
        <taxon>lamiids</taxon>
        <taxon>Solanales</taxon>
        <taxon>Solanaceae</taxon>
        <taxon>Solanoideae</taxon>
        <taxon>Hyoscyameae</taxon>
        <taxon>Anisodus</taxon>
    </lineage>
</organism>
<protein>
    <recommendedName>
        <fullName evidence="3">PRP28/DDX23-like helical domain-containing protein</fullName>
    </recommendedName>
</protein>
<gene>
    <name evidence="4" type="ORF">RND71_044003</name>
</gene>
<dbReference type="Pfam" id="PF25430">
    <property type="entry name" value="DDX23"/>
    <property type="match status" value="1"/>
</dbReference>
<proteinExistence type="predicted"/>
<evidence type="ECO:0000256" key="2">
    <source>
        <dbReference type="SAM" id="MobiDB-lite"/>
    </source>
</evidence>
<dbReference type="AlphaFoldDB" id="A0AAE1UN96"/>
<feature type="region of interest" description="Disordered" evidence="2">
    <location>
        <begin position="26"/>
        <end position="46"/>
    </location>
</feature>
<dbReference type="Proteomes" id="UP001291623">
    <property type="component" value="Unassembled WGS sequence"/>
</dbReference>
<reference evidence="4" key="1">
    <citation type="submission" date="2023-12" db="EMBL/GenBank/DDBJ databases">
        <title>Genome assembly of Anisodus tanguticus.</title>
        <authorList>
            <person name="Wang Y.-J."/>
        </authorList>
    </citation>
    <scope>NUCLEOTIDE SEQUENCE</scope>
    <source>
        <strain evidence="4">KB-2021</strain>
        <tissue evidence="4">Leaf</tissue>
    </source>
</reference>
<comment type="catalytic activity">
    <reaction evidence="1">
        <text>ATP + H2O = ADP + phosphate + H(+)</text>
        <dbReference type="Rhea" id="RHEA:13065"/>
        <dbReference type="ChEBI" id="CHEBI:15377"/>
        <dbReference type="ChEBI" id="CHEBI:15378"/>
        <dbReference type="ChEBI" id="CHEBI:30616"/>
        <dbReference type="ChEBI" id="CHEBI:43474"/>
        <dbReference type="ChEBI" id="CHEBI:456216"/>
        <dbReference type="EC" id="3.6.4.13"/>
    </reaction>
</comment>
<sequence length="194" mass="23706">MIKKEFESPVVSKKKEPISLEELKEKLKNEEQEKSKPKFLTKEQRAQEALKRRELEALSQKRKIEEERDKRKKFIDEAKKSYRELEEKERDNRRYERERERRERFKEKEKVVDEDDNPKNKDKEKEVEAIKERYLGALKKKKKVRKLNERKFVFDWDESEDTSLDYNALYKERHTIQLYGRGHVAARNISSTTL</sequence>
<feature type="region of interest" description="Disordered" evidence="2">
    <location>
        <begin position="84"/>
        <end position="125"/>
    </location>
</feature>
<evidence type="ECO:0000313" key="5">
    <source>
        <dbReference type="Proteomes" id="UP001291623"/>
    </source>
</evidence>
<keyword evidence="5" id="KW-1185">Reference proteome</keyword>
<accession>A0AAE1UN96</accession>
<evidence type="ECO:0000259" key="3">
    <source>
        <dbReference type="Pfam" id="PF25430"/>
    </source>
</evidence>
<evidence type="ECO:0000256" key="1">
    <source>
        <dbReference type="ARBA" id="ARBA00047984"/>
    </source>
</evidence>
<feature type="domain" description="PRP28/DDX23-like helical" evidence="3">
    <location>
        <begin position="152"/>
        <end position="185"/>
    </location>
</feature>
<evidence type="ECO:0000313" key="4">
    <source>
        <dbReference type="EMBL" id="KAK4337027.1"/>
    </source>
</evidence>